<feature type="compositionally biased region" description="Polar residues" evidence="1">
    <location>
        <begin position="45"/>
        <end position="61"/>
    </location>
</feature>
<feature type="region of interest" description="Disordered" evidence="1">
    <location>
        <begin position="1"/>
        <end position="160"/>
    </location>
</feature>
<feature type="compositionally biased region" description="Polar residues" evidence="1">
    <location>
        <begin position="13"/>
        <end position="23"/>
    </location>
</feature>
<dbReference type="Proteomes" id="UP000038802">
    <property type="component" value="Unassembled WGS sequence"/>
</dbReference>
<evidence type="ECO:0000256" key="1">
    <source>
        <dbReference type="SAM" id="MobiDB-lite"/>
    </source>
</evidence>
<protein>
    <submittedName>
        <fullName evidence="2">Uncharacterized protein</fullName>
    </submittedName>
</protein>
<organism evidence="2 3">
    <name type="scientific">Mycobacterium tuberculosis</name>
    <dbReference type="NCBI Taxonomy" id="1773"/>
    <lineage>
        <taxon>Bacteria</taxon>
        <taxon>Bacillati</taxon>
        <taxon>Actinomycetota</taxon>
        <taxon>Actinomycetes</taxon>
        <taxon>Mycobacteriales</taxon>
        <taxon>Mycobacteriaceae</taxon>
        <taxon>Mycobacterium</taxon>
        <taxon>Mycobacterium tuberculosis complex</taxon>
    </lineage>
</organism>
<name>A0A0U0S3Q4_MYCTX</name>
<proteinExistence type="predicted"/>
<reference evidence="3" key="1">
    <citation type="submission" date="2015-03" db="EMBL/GenBank/DDBJ databases">
        <authorList>
            <consortium name="Pathogen Informatics"/>
        </authorList>
    </citation>
    <scope>NUCLEOTIDE SEQUENCE [LARGE SCALE GENOMIC DNA]</scope>
    <source>
        <strain evidence="3">K00500041</strain>
    </source>
</reference>
<sequence>MALGKGMPLDTRPGTSTASTTNRPPGISGPTEAWSPAAYAAKPRQATSAIQLNNDQPNATPRSRLPRLTDSSCMSVSRHFGRPASAGLPRTELAHDKTLLPIPSMSSGRDATAWASSSNVTKPPRVNSSENGLFLAPRKNAPPNPSNAKPTACNTPDMTSCHDATTVEAPQMRC</sequence>
<accession>A0A0U0S3Q4</accession>
<dbReference type="EMBL" id="CSAE01000544">
    <property type="protein sequence ID" value="COW48754.1"/>
    <property type="molecule type" value="Genomic_DNA"/>
</dbReference>
<gene>
    <name evidence="2" type="ORF">ERS007703_03739</name>
</gene>
<evidence type="ECO:0000313" key="2">
    <source>
        <dbReference type="EMBL" id="COW48754.1"/>
    </source>
</evidence>
<evidence type="ECO:0000313" key="3">
    <source>
        <dbReference type="Proteomes" id="UP000038802"/>
    </source>
</evidence>
<feature type="compositionally biased region" description="Polar residues" evidence="1">
    <location>
        <begin position="104"/>
        <end position="131"/>
    </location>
</feature>
<dbReference type="AlphaFoldDB" id="A0A0U0S3Q4"/>